<dbReference type="EMBL" id="LBSV01000008">
    <property type="protein sequence ID" value="KKQ25442.1"/>
    <property type="molecule type" value="Genomic_DNA"/>
</dbReference>
<evidence type="ECO:0000256" key="2">
    <source>
        <dbReference type="SAM" id="Phobius"/>
    </source>
</evidence>
<dbReference type="InterPro" id="IPR025101">
    <property type="entry name" value="DUF4012"/>
</dbReference>
<keyword evidence="2" id="KW-1133">Transmembrane helix</keyword>
<accession>A0A0G0G5V9</accession>
<evidence type="ECO:0008006" key="5">
    <source>
        <dbReference type="Google" id="ProtNLM"/>
    </source>
</evidence>
<dbReference type="Pfam" id="PF13196">
    <property type="entry name" value="DUF4012"/>
    <property type="match status" value="1"/>
</dbReference>
<evidence type="ECO:0000313" key="4">
    <source>
        <dbReference type="Proteomes" id="UP000034917"/>
    </source>
</evidence>
<comment type="caution">
    <text evidence="3">The sequence shown here is derived from an EMBL/GenBank/DDBJ whole genome shotgun (WGS) entry which is preliminary data.</text>
</comment>
<keyword evidence="1" id="KW-0175">Coiled coil</keyword>
<sequence length="725" mass="83928">MKFETEIVEEKQKALIVSKHHFDFIDILKKRLKANSVEPFFSSIAPKNVRAFDYCFFIFLKNKNLQIQINKHHNTKTVDITGNTLSESDLDKILWFAFSKTKEPHLKIKSQSHVVPSEPRNPFKKHFTKKNLVYFFVASFAFFHFIFIPFIFMSSFFIFRGYSDLRKKELTRARTDVFIGSTLNNLGEKLYLPVRSTYLLFGVALWSDNLIEINKNGIKTILKTDDILNNAKEIQKLIFAKNKTNSEKDNLRLRFKKLNQSLGDINDSLAIINQKLNLSFSFIKKLKNNLVETSDLLEKSRKLLVYGESILSQPEEKKYLVFFANNMELRPGGGFIGSFAIVKVKDYEIQEIKVEDVYDADGQLTAHIDPPLPIEKYLNIPHWFLRDSNFSPDFLENYEKGLFFLEKELGLTNFSGSVLLTTTAVENILTAFDNLYLSDFKENINSKNFYLKTQFYSEKNFFPGSIQKKVFLSSVVQQILLNLNDVSTENFFLALKKSLDEKQVVVYLEDPTAQTLFDTSFWAGRVIEPKCLSGSSCLSDYLFPYDANVGANKANFFINRYFYLKTAIDQRGKINHLLSIQYQNNSPSEIFPTGVYRNYLQILLPKNSLVGKVTKDGVLIEDIDQKDDRFKLVGFYFEVPPKKSVEIKINYELSEEIKDSRAVYQLIFQKQIGANNSDLILDFNLNKNISLINQNFSPLVKDNQILYNTSLSTDKIFFVELKKEI</sequence>
<organism evidence="3 4">
    <name type="scientific">Candidatus Roizmanbacteria bacterium GW2011_GWC2_37_13</name>
    <dbReference type="NCBI Taxonomy" id="1618486"/>
    <lineage>
        <taxon>Bacteria</taxon>
        <taxon>Candidatus Roizmaniibacteriota</taxon>
    </lineage>
</organism>
<reference evidence="3 4" key="1">
    <citation type="journal article" date="2015" name="Nature">
        <title>rRNA introns, odd ribosomes, and small enigmatic genomes across a large radiation of phyla.</title>
        <authorList>
            <person name="Brown C.T."/>
            <person name="Hug L.A."/>
            <person name="Thomas B.C."/>
            <person name="Sharon I."/>
            <person name="Castelle C.J."/>
            <person name="Singh A."/>
            <person name="Wilkins M.J."/>
            <person name="Williams K.H."/>
            <person name="Banfield J.F."/>
        </authorList>
    </citation>
    <scope>NUCLEOTIDE SEQUENCE [LARGE SCALE GENOMIC DNA]</scope>
</reference>
<keyword evidence="2" id="KW-0812">Transmembrane</keyword>
<proteinExistence type="predicted"/>
<keyword evidence="2" id="KW-0472">Membrane</keyword>
<dbReference type="AlphaFoldDB" id="A0A0G0G5V9"/>
<evidence type="ECO:0000256" key="1">
    <source>
        <dbReference type="SAM" id="Coils"/>
    </source>
</evidence>
<dbReference type="Proteomes" id="UP000034917">
    <property type="component" value="Unassembled WGS sequence"/>
</dbReference>
<feature type="coiled-coil region" evidence="1">
    <location>
        <begin position="241"/>
        <end position="303"/>
    </location>
</feature>
<gene>
    <name evidence="3" type="ORF">US40_C0008G0036</name>
</gene>
<evidence type="ECO:0000313" key="3">
    <source>
        <dbReference type="EMBL" id="KKQ25442.1"/>
    </source>
</evidence>
<name>A0A0G0G5V9_9BACT</name>
<protein>
    <recommendedName>
        <fullName evidence="5">DUF4012 domain-containing protein</fullName>
    </recommendedName>
</protein>
<feature type="transmembrane region" description="Helical" evidence="2">
    <location>
        <begin position="132"/>
        <end position="159"/>
    </location>
</feature>